<sequence>MKTKKHWRRSVFWIVGILLFLVAGAMAAYRYWVYPPASEALTALKSDESVRIAESGNEIVFDPVREPVQPSVIFYPGALVDPEAYSPWARALAQRGSRVYIVSMPLNLAIFGQSRADAIIDAHPGESFVLGGHSLGGAFAARYATAHPEKLKGVFFLASYADKKGDLSGTQLPVLQLTGSRDGILSLDKRTEGEQYLPASAEYVSIEGGNHAQFGSYGPQRGDLAPVITEQAQHERIVSAMADWLASIK</sequence>
<dbReference type="Gene3D" id="3.40.50.1820">
    <property type="entry name" value="alpha/beta hydrolase"/>
    <property type="match status" value="1"/>
</dbReference>
<feature type="domain" description="Alpha/beta hydrolase fold-5" evidence="1">
    <location>
        <begin position="71"/>
        <end position="234"/>
    </location>
</feature>
<proteinExistence type="predicted"/>
<dbReference type="Pfam" id="PF12695">
    <property type="entry name" value="Abhydrolase_5"/>
    <property type="match status" value="1"/>
</dbReference>
<dbReference type="AlphaFoldDB" id="A0A917DW82"/>
<dbReference type="GO" id="GO:0016787">
    <property type="term" value="F:hydrolase activity"/>
    <property type="evidence" value="ECO:0007669"/>
    <property type="project" value="UniProtKB-KW"/>
</dbReference>
<keyword evidence="3" id="KW-1185">Reference proteome</keyword>
<dbReference type="PANTHER" id="PTHR43194:SF5">
    <property type="entry name" value="PIMELOYL-[ACYL-CARRIER PROTEIN] METHYL ESTER ESTERASE"/>
    <property type="match status" value="1"/>
</dbReference>
<comment type="caution">
    <text evidence="2">The sequence shown here is derived from an EMBL/GenBank/DDBJ whole genome shotgun (WGS) entry which is preliminary data.</text>
</comment>
<dbReference type="SUPFAM" id="SSF53474">
    <property type="entry name" value="alpha/beta-Hydrolases"/>
    <property type="match status" value="1"/>
</dbReference>
<evidence type="ECO:0000313" key="3">
    <source>
        <dbReference type="Proteomes" id="UP000612456"/>
    </source>
</evidence>
<dbReference type="InterPro" id="IPR029059">
    <property type="entry name" value="AB_hydrolase_5"/>
</dbReference>
<protein>
    <submittedName>
        <fullName evidence="2">Alpha/beta hydrolase</fullName>
    </submittedName>
</protein>
<accession>A0A917DW82</accession>
<dbReference type="InterPro" id="IPR050228">
    <property type="entry name" value="Carboxylesterase_BioH"/>
</dbReference>
<dbReference type="InterPro" id="IPR029058">
    <property type="entry name" value="AB_hydrolase_fold"/>
</dbReference>
<reference evidence="2" key="1">
    <citation type="journal article" date="2014" name="Int. J. Syst. Evol. Microbiol.">
        <title>Complete genome sequence of Corynebacterium casei LMG S-19264T (=DSM 44701T), isolated from a smear-ripened cheese.</title>
        <authorList>
            <consortium name="US DOE Joint Genome Institute (JGI-PGF)"/>
            <person name="Walter F."/>
            <person name="Albersmeier A."/>
            <person name="Kalinowski J."/>
            <person name="Ruckert C."/>
        </authorList>
    </citation>
    <scope>NUCLEOTIDE SEQUENCE</scope>
    <source>
        <strain evidence="2">CGMCC 1.15178</strain>
    </source>
</reference>
<dbReference type="RefSeq" id="WP_188993227.1">
    <property type="nucleotide sequence ID" value="NZ_BMHP01000002.1"/>
</dbReference>
<dbReference type="EMBL" id="BMHP01000002">
    <property type="protein sequence ID" value="GGD74522.1"/>
    <property type="molecule type" value="Genomic_DNA"/>
</dbReference>
<dbReference type="PANTHER" id="PTHR43194">
    <property type="entry name" value="HYDROLASE ALPHA/BETA FOLD FAMILY"/>
    <property type="match status" value="1"/>
</dbReference>
<gene>
    <name evidence="2" type="ORF">GCM10010911_35530</name>
</gene>
<reference evidence="2" key="2">
    <citation type="submission" date="2020-09" db="EMBL/GenBank/DDBJ databases">
        <authorList>
            <person name="Sun Q."/>
            <person name="Zhou Y."/>
        </authorList>
    </citation>
    <scope>NUCLEOTIDE SEQUENCE</scope>
    <source>
        <strain evidence="2">CGMCC 1.15178</strain>
    </source>
</reference>
<keyword evidence="2" id="KW-0378">Hydrolase</keyword>
<name>A0A917DW82_9BACL</name>
<evidence type="ECO:0000313" key="2">
    <source>
        <dbReference type="EMBL" id="GGD74522.1"/>
    </source>
</evidence>
<dbReference type="Proteomes" id="UP000612456">
    <property type="component" value="Unassembled WGS sequence"/>
</dbReference>
<organism evidence="2 3">
    <name type="scientific">Paenibacillus nasutitermitis</name>
    <dbReference type="NCBI Taxonomy" id="1652958"/>
    <lineage>
        <taxon>Bacteria</taxon>
        <taxon>Bacillati</taxon>
        <taxon>Bacillota</taxon>
        <taxon>Bacilli</taxon>
        <taxon>Bacillales</taxon>
        <taxon>Paenibacillaceae</taxon>
        <taxon>Paenibacillus</taxon>
    </lineage>
</organism>
<evidence type="ECO:0000259" key="1">
    <source>
        <dbReference type="Pfam" id="PF12695"/>
    </source>
</evidence>